<dbReference type="PANTHER" id="PTHR43133">
    <property type="entry name" value="RNA POLYMERASE ECF-TYPE SIGMA FACTO"/>
    <property type="match status" value="1"/>
</dbReference>
<dbReference type="GO" id="GO:0016987">
    <property type="term" value="F:sigma factor activity"/>
    <property type="evidence" value="ECO:0007669"/>
    <property type="project" value="UniProtKB-KW"/>
</dbReference>
<keyword evidence="9" id="KW-1185">Reference proteome</keyword>
<dbReference type="InterPro" id="IPR007627">
    <property type="entry name" value="RNA_pol_sigma70_r2"/>
</dbReference>
<evidence type="ECO:0000313" key="9">
    <source>
        <dbReference type="Proteomes" id="UP000004756"/>
    </source>
</evidence>
<evidence type="ECO:0000256" key="4">
    <source>
        <dbReference type="ARBA" id="ARBA00023125"/>
    </source>
</evidence>
<dbReference type="Pfam" id="PF08281">
    <property type="entry name" value="Sigma70_r4_2"/>
    <property type="match status" value="1"/>
</dbReference>
<gene>
    <name evidence="8" type="ORF">CLOSTASPAR_00061</name>
</gene>
<name>C0CSW7_9FIRM</name>
<evidence type="ECO:0000259" key="6">
    <source>
        <dbReference type="Pfam" id="PF04542"/>
    </source>
</evidence>
<dbReference type="Pfam" id="PF04542">
    <property type="entry name" value="Sigma70_r2"/>
    <property type="match status" value="1"/>
</dbReference>
<dbReference type="InterPro" id="IPR013325">
    <property type="entry name" value="RNA_pol_sigma_r2"/>
</dbReference>
<evidence type="ECO:0000256" key="3">
    <source>
        <dbReference type="ARBA" id="ARBA00023082"/>
    </source>
</evidence>
<protein>
    <submittedName>
        <fullName evidence="8">Sigma-70 region 2</fullName>
    </submittedName>
</protein>
<organism evidence="8 9">
    <name type="scientific">[Clostridium] asparagiforme DSM 15981</name>
    <dbReference type="NCBI Taxonomy" id="518636"/>
    <lineage>
        <taxon>Bacteria</taxon>
        <taxon>Bacillati</taxon>
        <taxon>Bacillota</taxon>
        <taxon>Clostridia</taxon>
        <taxon>Lachnospirales</taxon>
        <taxon>Lachnospiraceae</taxon>
        <taxon>Enterocloster</taxon>
    </lineage>
</organism>
<comment type="similarity">
    <text evidence="1">Belongs to the sigma-70 factor family. ECF subfamily.</text>
</comment>
<keyword evidence="3" id="KW-0731">Sigma factor</keyword>
<dbReference type="SUPFAM" id="SSF88946">
    <property type="entry name" value="Sigma2 domain of RNA polymerase sigma factors"/>
    <property type="match status" value="1"/>
</dbReference>
<dbReference type="GO" id="GO:0003677">
    <property type="term" value="F:DNA binding"/>
    <property type="evidence" value="ECO:0007669"/>
    <property type="project" value="UniProtKB-KW"/>
</dbReference>
<dbReference type="InterPro" id="IPR036388">
    <property type="entry name" value="WH-like_DNA-bd_sf"/>
</dbReference>
<dbReference type="InterPro" id="IPR013324">
    <property type="entry name" value="RNA_pol_sigma_r3/r4-like"/>
</dbReference>
<evidence type="ECO:0000256" key="5">
    <source>
        <dbReference type="ARBA" id="ARBA00023163"/>
    </source>
</evidence>
<dbReference type="InterPro" id="IPR039425">
    <property type="entry name" value="RNA_pol_sigma-70-like"/>
</dbReference>
<dbReference type="InterPro" id="IPR013249">
    <property type="entry name" value="RNA_pol_sigma70_r4_t2"/>
</dbReference>
<dbReference type="CDD" id="cd06171">
    <property type="entry name" value="Sigma70_r4"/>
    <property type="match status" value="1"/>
</dbReference>
<sequence>MLRAAGRKGGLTVKEKRGDEQLVRRMIADDREAFDLLMESYYPKTLRMAYLISGSYADSEDIVQETFIQVYLNRRRIREPQYFERWLYKTLTREAWRVCRRNKKEQPVEEVFGENTPSGASVPEEVMKNARDKELYEAIGRLPAKQRTAVVLYYFNGMSTREIASVMGCLEGTLKSRLYTARNQLKQVLESEQRMLGEEAAL</sequence>
<dbReference type="EMBL" id="ACCJ01000005">
    <property type="protein sequence ID" value="EEG57843.1"/>
    <property type="molecule type" value="Genomic_DNA"/>
</dbReference>
<accession>C0CSW7</accession>
<reference evidence="8 9" key="1">
    <citation type="submission" date="2009-02" db="EMBL/GenBank/DDBJ databases">
        <title>Draft genome sequence of Clostridium asparagiforme (DSM 15981).</title>
        <authorList>
            <person name="Sudarsanam P."/>
            <person name="Ley R."/>
            <person name="Guruge J."/>
            <person name="Turnbaugh P.J."/>
            <person name="Mahowald M."/>
            <person name="Liep D."/>
            <person name="Gordon J."/>
        </authorList>
    </citation>
    <scope>NUCLEOTIDE SEQUENCE [LARGE SCALE GENOMIC DNA]</scope>
    <source>
        <strain evidence="8 9">DSM 15981</strain>
    </source>
</reference>
<keyword evidence="4" id="KW-0238">DNA-binding</keyword>
<dbReference type="HOGENOM" id="CLU_047691_3_0_9"/>
<dbReference type="InterPro" id="IPR014284">
    <property type="entry name" value="RNA_pol_sigma-70_dom"/>
</dbReference>
<dbReference type="NCBIfam" id="TIGR02937">
    <property type="entry name" value="sigma70-ECF"/>
    <property type="match status" value="1"/>
</dbReference>
<keyword evidence="5" id="KW-0804">Transcription</keyword>
<evidence type="ECO:0000259" key="7">
    <source>
        <dbReference type="Pfam" id="PF08281"/>
    </source>
</evidence>
<keyword evidence="2" id="KW-0805">Transcription regulation</keyword>
<dbReference type="PANTHER" id="PTHR43133:SF8">
    <property type="entry name" value="RNA POLYMERASE SIGMA FACTOR HI_1459-RELATED"/>
    <property type="match status" value="1"/>
</dbReference>
<feature type="domain" description="RNA polymerase sigma factor 70 region 4 type 2" evidence="7">
    <location>
        <begin position="134"/>
        <end position="185"/>
    </location>
</feature>
<dbReference type="SUPFAM" id="SSF88659">
    <property type="entry name" value="Sigma3 and sigma4 domains of RNA polymerase sigma factors"/>
    <property type="match status" value="1"/>
</dbReference>
<feature type="domain" description="RNA polymerase sigma-70 region 2" evidence="6">
    <location>
        <begin position="37"/>
        <end position="104"/>
    </location>
</feature>
<dbReference type="GO" id="GO:0006352">
    <property type="term" value="P:DNA-templated transcription initiation"/>
    <property type="evidence" value="ECO:0007669"/>
    <property type="project" value="InterPro"/>
</dbReference>
<proteinExistence type="inferred from homology"/>
<evidence type="ECO:0000256" key="1">
    <source>
        <dbReference type="ARBA" id="ARBA00010641"/>
    </source>
</evidence>
<dbReference type="AlphaFoldDB" id="C0CSW7"/>
<dbReference type="Gene3D" id="1.10.10.10">
    <property type="entry name" value="Winged helix-like DNA-binding domain superfamily/Winged helix DNA-binding domain"/>
    <property type="match status" value="1"/>
</dbReference>
<dbReference type="Gene3D" id="1.10.1740.10">
    <property type="match status" value="1"/>
</dbReference>
<comment type="caution">
    <text evidence="8">The sequence shown here is derived from an EMBL/GenBank/DDBJ whole genome shotgun (WGS) entry which is preliminary data.</text>
</comment>
<dbReference type="Proteomes" id="UP000004756">
    <property type="component" value="Unassembled WGS sequence"/>
</dbReference>
<evidence type="ECO:0000313" key="8">
    <source>
        <dbReference type="EMBL" id="EEG57843.1"/>
    </source>
</evidence>
<evidence type="ECO:0000256" key="2">
    <source>
        <dbReference type="ARBA" id="ARBA00023015"/>
    </source>
</evidence>